<dbReference type="InterPro" id="IPR003737">
    <property type="entry name" value="GlcNAc_PI_deacetylase-related"/>
</dbReference>
<dbReference type="Pfam" id="PF13649">
    <property type="entry name" value="Methyltransf_25"/>
    <property type="match status" value="1"/>
</dbReference>
<reference evidence="3 4" key="1">
    <citation type="submission" date="2023-07" db="EMBL/GenBank/DDBJ databases">
        <title>Sequencing the genomes of 1000 actinobacteria strains.</title>
        <authorList>
            <person name="Klenk H.-P."/>
        </authorList>
    </citation>
    <scope>NUCLEOTIDE SEQUENCE [LARGE SCALE GENOMIC DNA]</scope>
    <source>
        <strain evidence="3 4">DSM 14785</strain>
    </source>
</reference>
<gene>
    <name evidence="3" type="ORF">JO380_001296</name>
</gene>
<organism evidence="3 4">
    <name type="scientific">Cellulomonas iranensis</name>
    <dbReference type="NCBI Taxonomy" id="76862"/>
    <lineage>
        <taxon>Bacteria</taxon>
        <taxon>Bacillati</taxon>
        <taxon>Actinomycetota</taxon>
        <taxon>Actinomycetes</taxon>
        <taxon>Micrococcales</taxon>
        <taxon>Cellulomonadaceae</taxon>
        <taxon>Cellulomonas</taxon>
    </lineage>
</organism>
<evidence type="ECO:0000259" key="2">
    <source>
        <dbReference type="Pfam" id="PF13649"/>
    </source>
</evidence>
<comment type="caution">
    <text evidence="3">The sequence shown here is derived from an EMBL/GenBank/DDBJ whole genome shotgun (WGS) entry which is preliminary data.</text>
</comment>
<dbReference type="GO" id="GO:0008168">
    <property type="term" value="F:methyltransferase activity"/>
    <property type="evidence" value="ECO:0007669"/>
    <property type="project" value="UniProtKB-KW"/>
</dbReference>
<dbReference type="Proteomes" id="UP001240250">
    <property type="component" value="Unassembled WGS sequence"/>
</dbReference>
<keyword evidence="3" id="KW-0489">Methyltransferase</keyword>
<dbReference type="PANTHER" id="PTHR12993:SF29">
    <property type="entry name" value="BLR3841 PROTEIN"/>
    <property type="match status" value="1"/>
</dbReference>
<dbReference type="SUPFAM" id="SSF53335">
    <property type="entry name" value="S-adenosyl-L-methionine-dependent methyltransferases"/>
    <property type="match status" value="1"/>
</dbReference>
<dbReference type="EMBL" id="JAUSVM010000001">
    <property type="protein sequence ID" value="MDQ0424915.1"/>
    <property type="molecule type" value="Genomic_DNA"/>
</dbReference>
<accession>A0ABU0GJY7</accession>
<dbReference type="SUPFAM" id="SSF102588">
    <property type="entry name" value="LmbE-like"/>
    <property type="match status" value="1"/>
</dbReference>
<dbReference type="InterPro" id="IPR024078">
    <property type="entry name" value="LmbE-like_dom_sf"/>
</dbReference>
<keyword evidence="4" id="KW-1185">Reference proteome</keyword>
<dbReference type="CDD" id="cd02440">
    <property type="entry name" value="AdoMet_MTases"/>
    <property type="match status" value="1"/>
</dbReference>
<dbReference type="Gene3D" id="3.40.50.10320">
    <property type="entry name" value="LmbE-like"/>
    <property type="match status" value="1"/>
</dbReference>
<sequence length="475" mass="50631">MVTFDGRAPGTPPHVWDERLAALPTWPLPRTGRTVVVAAHPDDETLTAGGLLAELAAVGRPAEVVVVSDGAGSHPGSPTLGPADLVRRRVDEVRRAVEVLSPASSVTLLGHPDGALREARDQVAADLRRVLSAGPRVATLVTTWRGDGHRDHRVVAEVCAELAADLGCTLAEAPLWLWHWATPDDPAVPWDALRGLPLSDHAVVLKQRAVAAHETQVEPLSDHPADAPVLHPRFVRGLTRDVEPFVVHAPARSAAPDDAPAADPGAGATTLPASYFDATYARHDDPWGFTDRWYETRKRALTLAALPDERYARVLEVGCSIGVLTAELARRADALTATDVADAALDRARARLGDDEPHVRLVRGALGGAGDDALPGGPFDLVVLSEVGYYLSASDLAAALPDLLTRLARGGTLLACHWRHPVEDYPLPGDAVHRALARAAGAAGLTRLVEHHEADLLLDVWSRDPRSVAERTGLR</sequence>
<dbReference type="Pfam" id="PF02585">
    <property type="entry name" value="PIG-L"/>
    <property type="match status" value="1"/>
</dbReference>
<dbReference type="GO" id="GO:0032259">
    <property type="term" value="P:methylation"/>
    <property type="evidence" value="ECO:0007669"/>
    <property type="project" value="UniProtKB-KW"/>
</dbReference>
<keyword evidence="1" id="KW-0862">Zinc</keyword>
<proteinExistence type="predicted"/>
<dbReference type="InterPro" id="IPR029063">
    <property type="entry name" value="SAM-dependent_MTases_sf"/>
</dbReference>
<keyword evidence="3" id="KW-0808">Transferase</keyword>
<feature type="domain" description="Methyltransferase" evidence="2">
    <location>
        <begin position="314"/>
        <end position="411"/>
    </location>
</feature>
<evidence type="ECO:0000256" key="1">
    <source>
        <dbReference type="ARBA" id="ARBA00022833"/>
    </source>
</evidence>
<dbReference type="Gene3D" id="3.40.50.150">
    <property type="entry name" value="Vaccinia Virus protein VP39"/>
    <property type="match status" value="1"/>
</dbReference>
<dbReference type="InterPro" id="IPR041698">
    <property type="entry name" value="Methyltransf_25"/>
</dbReference>
<dbReference type="PANTHER" id="PTHR12993">
    <property type="entry name" value="N-ACETYLGLUCOSAMINYL-PHOSPHATIDYLINOSITOL DE-N-ACETYLASE-RELATED"/>
    <property type="match status" value="1"/>
</dbReference>
<evidence type="ECO:0000313" key="3">
    <source>
        <dbReference type="EMBL" id="MDQ0424915.1"/>
    </source>
</evidence>
<protein>
    <submittedName>
        <fullName evidence="3">LmbE family N-acetylglucosaminyl deacetylase/SAM-dependent methyltransferase</fullName>
    </submittedName>
</protein>
<dbReference type="RefSeq" id="WP_070320666.1">
    <property type="nucleotide sequence ID" value="NZ_JAUSVM010000001.1"/>
</dbReference>
<evidence type="ECO:0000313" key="4">
    <source>
        <dbReference type="Proteomes" id="UP001240250"/>
    </source>
</evidence>
<name>A0ABU0GJY7_9CELL</name>